<proteinExistence type="predicted"/>
<dbReference type="InterPro" id="IPR011473">
    <property type="entry name" value="DUF1579"/>
</dbReference>
<dbReference type="EMBL" id="FOBH01000006">
    <property type="protein sequence ID" value="SEL18461.1"/>
    <property type="molecule type" value="Genomic_DNA"/>
</dbReference>
<dbReference type="Pfam" id="PF07617">
    <property type="entry name" value="DUF1579"/>
    <property type="match status" value="1"/>
</dbReference>
<dbReference type="Proteomes" id="UP000198620">
    <property type="component" value="Unassembled WGS sequence"/>
</dbReference>
<accession>A0A1H7N569</accession>
<evidence type="ECO:0000313" key="2">
    <source>
        <dbReference type="Proteomes" id="UP000198620"/>
    </source>
</evidence>
<gene>
    <name evidence="1" type="ORF">SAMN05216387_10649</name>
</gene>
<dbReference type="RefSeq" id="WP_090828706.1">
    <property type="nucleotide sequence ID" value="NZ_FOBH01000006.1"/>
</dbReference>
<protein>
    <submittedName>
        <fullName evidence="1">Uncharacterized protein</fullName>
    </submittedName>
</protein>
<organism evidence="1 2">
    <name type="scientific">Nitrosovibrio tenuis</name>
    <dbReference type="NCBI Taxonomy" id="1233"/>
    <lineage>
        <taxon>Bacteria</taxon>
        <taxon>Pseudomonadati</taxon>
        <taxon>Pseudomonadota</taxon>
        <taxon>Betaproteobacteria</taxon>
        <taxon>Nitrosomonadales</taxon>
        <taxon>Nitrosomonadaceae</taxon>
        <taxon>Nitrosovibrio</taxon>
    </lineage>
</organism>
<keyword evidence="2" id="KW-1185">Reference proteome</keyword>
<name>A0A1H7N569_9PROT</name>
<reference evidence="1 2" key="1">
    <citation type="submission" date="2016-10" db="EMBL/GenBank/DDBJ databases">
        <authorList>
            <person name="de Groot N.N."/>
        </authorList>
    </citation>
    <scope>NUCLEOTIDE SEQUENCE [LARGE SCALE GENOMIC DNA]</scope>
    <source>
        <strain evidence="1 2">Nv1</strain>
    </source>
</reference>
<dbReference type="OrthoDB" id="512336at2"/>
<evidence type="ECO:0000313" key="1">
    <source>
        <dbReference type="EMBL" id="SEL18461.1"/>
    </source>
</evidence>
<sequence>MEADPPSSRDLWVYAGPLSPEGKMLTLDSEGPNCAEEGNLVKYRDVIEVKRQDHRVLISHMLGNDGEWRPFMMANYQRKNVVAEPPRSSAGCNKPAEKCWAIMRDSAHTRPVRASLSLHSITRLRLATVLLADPASAASLDAGKTGQERV</sequence>
<dbReference type="AlphaFoldDB" id="A0A1H7N569"/>